<dbReference type="KEGG" id="xca:xcc-b100_3964"/>
<dbReference type="Proteomes" id="UP000001188">
    <property type="component" value="Chromosome"/>
</dbReference>
<dbReference type="EMBL" id="AM920689">
    <property type="protein sequence ID" value="CAP53331.1"/>
    <property type="molecule type" value="Genomic_DNA"/>
</dbReference>
<gene>
    <name evidence="1" type="ORF">XCCB100_3964</name>
</gene>
<name>B0RWU2_XANCB</name>
<dbReference type="AlphaFoldDB" id="B0RWU2"/>
<sequence length="107" mass="12306">MIPRTACRYVGQCYLQGPPRQEAGLVVSAKWRQRRHRPHQAARTSRHAVFGTLLARSVRRDQSRLRCLRSCIQRRVRLCQLLCKRQVGNVPVLEQQVGKDAHDPAPT</sequence>
<accession>B0RWU2</accession>
<reference evidence="1 2" key="1">
    <citation type="journal article" date="2008" name="J. Biotechnol.">
        <title>The genome of Xanthomonas campestris pv. campestris B100 and its use for the reconstruction of metabolic pathways involved in xanthan biosynthesis.</title>
        <authorList>
            <person name="Vorholter F.J."/>
            <person name="Schneiker S."/>
            <person name="Goesmann A."/>
            <person name="Krause L."/>
            <person name="Bekel T."/>
            <person name="Kaiser O."/>
            <person name="Linke B."/>
            <person name="Patschkowski T."/>
            <person name="Ruckert C."/>
            <person name="Schmid J."/>
            <person name="Sidhu V.K."/>
            <person name="Sieber V."/>
            <person name="Tauch A."/>
            <person name="Watt S.A."/>
            <person name="Weisshaar B."/>
            <person name="Becker A."/>
            <person name="Niehaus K."/>
            <person name="Puhler A."/>
        </authorList>
    </citation>
    <scope>NUCLEOTIDE SEQUENCE [LARGE SCALE GENOMIC DNA]</scope>
    <source>
        <strain evidence="1 2">B100</strain>
    </source>
</reference>
<protein>
    <submittedName>
        <fullName evidence="1">Uncharacterized protein</fullName>
    </submittedName>
</protein>
<evidence type="ECO:0000313" key="2">
    <source>
        <dbReference type="Proteomes" id="UP000001188"/>
    </source>
</evidence>
<proteinExistence type="predicted"/>
<evidence type="ECO:0000313" key="1">
    <source>
        <dbReference type="EMBL" id="CAP53331.1"/>
    </source>
</evidence>
<organism evidence="1 2">
    <name type="scientific">Xanthomonas campestris pv. campestris (strain B100)</name>
    <dbReference type="NCBI Taxonomy" id="509169"/>
    <lineage>
        <taxon>Bacteria</taxon>
        <taxon>Pseudomonadati</taxon>
        <taxon>Pseudomonadota</taxon>
        <taxon>Gammaproteobacteria</taxon>
        <taxon>Lysobacterales</taxon>
        <taxon>Lysobacteraceae</taxon>
        <taxon>Xanthomonas</taxon>
    </lineage>
</organism>
<dbReference type="HOGENOM" id="CLU_2208992_0_0_6"/>